<dbReference type="SMART" id="SM01183">
    <property type="entry name" value="EF1G"/>
    <property type="match status" value="1"/>
</dbReference>
<evidence type="ECO:0000256" key="4">
    <source>
        <dbReference type="PROSITE-ProRule" id="PRU00519"/>
    </source>
</evidence>
<feature type="region of interest" description="Disordered" evidence="5">
    <location>
        <begin position="214"/>
        <end position="257"/>
    </location>
</feature>
<dbReference type="InterPro" id="IPR040079">
    <property type="entry name" value="Glutathione_S-Trfase"/>
</dbReference>
<dbReference type="CDD" id="cd03044">
    <property type="entry name" value="GST_N_EF1Bgamma"/>
    <property type="match status" value="1"/>
</dbReference>
<evidence type="ECO:0000256" key="2">
    <source>
        <dbReference type="ARBA" id="ARBA00022768"/>
    </source>
</evidence>
<protein>
    <submittedName>
        <fullName evidence="8">Translation elongation factor EF1B gamma</fullName>
    </submittedName>
</protein>
<dbReference type="KEGG" id="clus:A9F13_02g02662"/>
<dbReference type="InterPro" id="IPR036282">
    <property type="entry name" value="Glutathione-S-Trfase_C_sf"/>
</dbReference>
<feature type="domain" description="EF-1-gamma C-terminal" evidence="6">
    <location>
        <begin position="249"/>
        <end position="411"/>
    </location>
</feature>
<dbReference type="InterPro" id="IPR036433">
    <property type="entry name" value="EF1B_G_C_sf"/>
</dbReference>
<dbReference type="InterPro" id="IPR036249">
    <property type="entry name" value="Thioredoxin-like_sf"/>
</dbReference>
<dbReference type="InterPro" id="IPR010987">
    <property type="entry name" value="Glutathione-S-Trfase_C-like"/>
</dbReference>
<dbReference type="Proteomes" id="UP000195602">
    <property type="component" value="Unassembled WGS sequence"/>
</dbReference>
<dbReference type="Gene3D" id="3.30.70.1010">
    <property type="entry name" value="Translation elongation factor EF1B, gamma chain, conserved domain"/>
    <property type="match status" value="1"/>
</dbReference>
<organism evidence="8 9">
    <name type="scientific">Clavispora lusitaniae</name>
    <name type="common">Candida lusitaniae</name>
    <dbReference type="NCBI Taxonomy" id="36911"/>
    <lineage>
        <taxon>Eukaryota</taxon>
        <taxon>Fungi</taxon>
        <taxon>Dikarya</taxon>
        <taxon>Ascomycota</taxon>
        <taxon>Saccharomycotina</taxon>
        <taxon>Pichiomycetes</taxon>
        <taxon>Metschnikowiaceae</taxon>
        <taxon>Clavispora</taxon>
    </lineage>
</organism>
<sequence>MSQGTLYANERIRAIFPKALIKHFNLDVKIVDPASDKATFDKYFPTGKVPAFVGPKGLKLTEVLAITLYLLSLTDDKKLLGKNATEYAEIIRWCSIANSEILPTFANAFKPMSGAAPYNKKQVDDALAYAAKLDAVVEAKLTNYTFLVGERLTLADYFAACLYVRSFEKFYGTEWRKAHPAITRWFKTVTAQPFLKNVLGDIVLAEKPYEYTPPKKEKKEKAPAAKKEAAPKKEKAPAAEAAPAEAPKPKHPLELLGKPKQPLDEWKRVYSNEETRETAIPWFWKNMYNPEEWSLWKVDYKYNDELTLTFMSNNLVGGFFNRLSASTKYMFGTLVVYGENNNNGITGFFLVRGQDYAPAFDVAPDWESYSYTKLDGSNEETQKFINNMLAWDEPVEVNGEKREIADGKVFK</sequence>
<dbReference type="SUPFAM" id="SSF52833">
    <property type="entry name" value="Thioredoxin-like"/>
    <property type="match status" value="1"/>
</dbReference>
<dbReference type="Gene3D" id="1.20.1050.10">
    <property type="match status" value="1"/>
</dbReference>
<dbReference type="Gene3D" id="3.40.30.10">
    <property type="entry name" value="Glutaredoxin"/>
    <property type="match status" value="1"/>
</dbReference>
<dbReference type="SFLD" id="SFLDG00358">
    <property type="entry name" value="Main_(cytGST)"/>
    <property type="match status" value="1"/>
</dbReference>
<dbReference type="GO" id="GO:0005634">
    <property type="term" value="C:nucleus"/>
    <property type="evidence" value="ECO:0007669"/>
    <property type="project" value="TreeGrafter"/>
</dbReference>
<evidence type="ECO:0000313" key="8">
    <source>
        <dbReference type="EMBL" id="OVF10449.1"/>
    </source>
</evidence>
<dbReference type="Pfam" id="PF00647">
    <property type="entry name" value="EF1G"/>
    <property type="match status" value="1"/>
</dbReference>
<dbReference type="PROSITE" id="PS50040">
    <property type="entry name" value="EF1G_C"/>
    <property type="match status" value="1"/>
</dbReference>
<dbReference type="InterPro" id="IPR001662">
    <property type="entry name" value="EF1B_G_C"/>
</dbReference>
<dbReference type="GO" id="GO:0003746">
    <property type="term" value="F:translation elongation factor activity"/>
    <property type="evidence" value="ECO:0007669"/>
    <property type="project" value="UniProtKB-UniRule"/>
</dbReference>
<dbReference type="SFLD" id="SFLDS00019">
    <property type="entry name" value="Glutathione_Transferase_(cytos"/>
    <property type="match status" value="1"/>
</dbReference>
<comment type="caution">
    <text evidence="8">The sequence shown here is derived from an EMBL/GenBank/DDBJ whole genome shotgun (WGS) entry which is preliminary data.</text>
</comment>
<keyword evidence="2 4" id="KW-0251">Elongation factor</keyword>
<dbReference type="FunFam" id="3.30.70.1010:FF:000001">
    <property type="entry name" value="Elongation factor 1-gamma 1"/>
    <property type="match status" value="1"/>
</dbReference>
<dbReference type="FunFam" id="1.20.1050.10:FF:000006">
    <property type="entry name" value="Elongation factor 1 gamma"/>
    <property type="match status" value="1"/>
</dbReference>
<dbReference type="PANTHER" id="PTHR43986">
    <property type="entry name" value="ELONGATION FACTOR 1-GAMMA"/>
    <property type="match status" value="1"/>
</dbReference>
<dbReference type="GO" id="GO:0005737">
    <property type="term" value="C:cytoplasm"/>
    <property type="evidence" value="ECO:0007669"/>
    <property type="project" value="TreeGrafter"/>
</dbReference>
<accession>A0AA91Q336</accession>
<dbReference type="SUPFAM" id="SSF47616">
    <property type="entry name" value="GST C-terminal domain-like"/>
    <property type="match status" value="1"/>
</dbReference>
<evidence type="ECO:0000256" key="3">
    <source>
        <dbReference type="ARBA" id="ARBA00022917"/>
    </source>
</evidence>
<dbReference type="PROSITE" id="PS50405">
    <property type="entry name" value="GST_CTER"/>
    <property type="match status" value="1"/>
</dbReference>
<comment type="pathway">
    <text evidence="1">Protein biosynthesis; polypeptide chain elongation.</text>
</comment>
<dbReference type="InterPro" id="IPR050802">
    <property type="entry name" value="EF-GSTs"/>
</dbReference>
<dbReference type="InterPro" id="IPR004045">
    <property type="entry name" value="Glutathione_S-Trfase_N"/>
</dbReference>
<feature type="domain" description="GST C-terminal" evidence="7">
    <location>
        <begin position="83"/>
        <end position="214"/>
    </location>
</feature>
<dbReference type="EMBL" id="LYUB02000002">
    <property type="protein sequence ID" value="OVF10449.1"/>
    <property type="molecule type" value="Genomic_DNA"/>
</dbReference>
<keyword evidence="3 4" id="KW-0648">Protein biosynthesis</keyword>
<dbReference type="CDD" id="cd03181">
    <property type="entry name" value="GST_C_EF1Bgamma_like"/>
    <property type="match status" value="1"/>
</dbReference>
<evidence type="ECO:0000259" key="6">
    <source>
        <dbReference type="PROSITE" id="PS50040"/>
    </source>
</evidence>
<name>A0AA91Q336_CLALS</name>
<evidence type="ECO:0000313" key="9">
    <source>
        <dbReference type="Proteomes" id="UP000195602"/>
    </source>
</evidence>
<gene>
    <name evidence="8" type="ORF">A9F13_02g02662</name>
</gene>
<evidence type="ECO:0000259" key="7">
    <source>
        <dbReference type="PROSITE" id="PS50405"/>
    </source>
</evidence>
<dbReference type="Pfam" id="PF02798">
    <property type="entry name" value="GST_N"/>
    <property type="match status" value="1"/>
</dbReference>
<dbReference type="AlphaFoldDB" id="A0AA91Q336"/>
<dbReference type="SUPFAM" id="SSF89942">
    <property type="entry name" value="eEF1-gamma domain"/>
    <property type="match status" value="1"/>
</dbReference>
<evidence type="ECO:0000256" key="1">
    <source>
        <dbReference type="ARBA" id="ARBA00004815"/>
    </source>
</evidence>
<evidence type="ECO:0000256" key="5">
    <source>
        <dbReference type="SAM" id="MobiDB-lite"/>
    </source>
</evidence>
<proteinExistence type="predicted"/>
<dbReference type="InterPro" id="IPR004046">
    <property type="entry name" value="GST_C"/>
</dbReference>
<dbReference type="Pfam" id="PF00043">
    <property type="entry name" value="GST_C"/>
    <property type="match status" value="1"/>
</dbReference>
<reference evidence="8 9" key="1">
    <citation type="submission" date="2017-04" db="EMBL/GenBank/DDBJ databases">
        <title>Draft genome of the yeast Clavispora lusitaniae type strain CBS 6936.</title>
        <authorList>
            <person name="Durrens P."/>
            <person name="Klopp C."/>
            <person name="Biteau N."/>
            <person name="Fitton-Ouhabi V."/>
            <person name="Dementhon K."/>
            <person name="Accoceberry I."/>
            <person name="Sherman D.J."/>
            <person name="Noel T."/>
        </authorList>
    </citation>
    <scope>NUCLEOTIDE SEQUENCE [LARGE SCALE GENOMIC DNA]</scope>
    <source>
        <strain evidence="8 9">CBS 6936</strain>
    </source>
</reference>
<feature type="compositionally biased region" description="Basic and acidic residues" evidence="5">
    <location>
        <begin position="214"/>
        <end position="237"/>
    </location>
</feature>
<dbReference type="GO" id="GO:0005085">
    <property type="term" value="F:guanyl-nucleotide exchange factor activity"/>
    <property type="evidence" value="ECO:0007669"/>
    <property type="project" value="UniProtKB-ARBA"/>
</dbReference>
<dbReference type="PANTHER" id="PTHR43986:SF1">
    <property type="entry name" value="ELONGATION FACTOR 1-GAMMA"/>
    <property type="match status" value="1"/>
</dbReference>
<dbReference type="FunFam" id="3.40.30.10:FF:000142">
    <property type="entry name" value="Elongation factor 1 gamma"/>
    <property type="match status" value="1"/>
</dbReference>